<dbReference type="GO" id="GO:0042910">
    <property type="term" value="F:xenobiotic transmembrane transporter activity"/>
    <property type="evidence" value="ECO:0007669"/>
    <property type="project" value="InterPro"/>
</dbReference>
<dbReference type="InterPro" id="IPR036259">
    <property type="entry name" value="MFS_trans_sf"/>
</dbReference>
<protein>
    <recommendedName>
        <fullName evidence="8">Bcr/CflA family efflux transporter</fullName>
    </recommendedName>
</protein>
<feature type="transmembrane region" description="Helical" evidence="8">
    <location>
        <begin position="287"/>
        <end position="306"/>
    </location>
</feature>
<feature type="transmembrane region" description="Helical" evidence="8">
    <location>
        <begin position="20"/>
        <end position="41"/>
    </location>
</feature>
<feature type="transmembrane region" description="Helical" evidence="8">
    <location>
        <begin position="143"/>
        <end position="167"/>
    </location>
</feature>
<feature type="transmembrane region" description="Helical" evidence="8">
    <location>
        <begin position="85"/>
        <end position="108"/>
    </location>
</feature>
<evidence type="ECO:0000256" key="6">
    <source>
        <dbReference type="ARBA" id="ARBA00022989"/>
    </source>
</evidence>
<evidence type="ECO:0000256" key="3">
    <source>
        <dbReference type="ARBA" id="ARBA00022448"/>
    </source>
</evidence>
<evidence type="ECO:0000256" key="7">
    <source>
        <dbReference type="ARBA" id="ARBA00023136"/>
    </source>
</evidence>
<dbReference type="PANTHER" id="PTHR43124">
    <property type="entry name" value="PURINE EFFLUX PUMP PBUE"/>
    <property type="match status" value="1"/>
</dbReference>
<dbReference type="InterPro" id="IPR004812">
    <property type="entry name" value="Efflux_drug-R_Bcr/CmlA"/>
</dbReference>
<keyword evidence="8" id="KW-0997">Cell inner membrane</keyword>
<feature type="transmembrane region" description="Helical" evidence="8">
    <location>
        <begin position="378"/>
        <end position="399"/>
    </location>
</feature>
<dbReference type="InterPro" id="IPR011701">
    <property type="entry name" value="MFS"/>
</dbReference>
<feature type="domain" description="Major facilitator superfamily (MFS) profile" evidence="9">
    <location>
        <begin position="19"/>
        <end position="406"/>
    </location>
</feature>
<feature type="transmembrane region" description="Helical" evidence="8">
    <location>
        <begin position="173"/>
        <end position="190"/>
    </location>
</feature>
<dbReference type="GO" id="GO:1990961">
    <property type="term" value="P:xenobiotic detoxification by transmembrane export across the plasma membrane"/>
    <property type="evidence" value="ECO:0007669"/>
    <property type="project" value="InterPro"/>
</dbReference>
<keyword evidence="4" id="KW-1003">Cell membrane</keyword>
<keyword evidence="11" id="KW-1185">Reference proteome</keyword>
<feature type="transmembrane region" description="Helical" evidence="8">
    <location>
        <begin position="222"/>
        <end position="246"/>
    </location>
</feature>
<keyword evidence="5 8" id="KW-0812">Transmembrane</keyword>
<evidence type="ECO:0000256" key="4">
    <source>
        <dbReference type="ARBA" id="ARBA00022475"/>
    </source>
</evidence>
<evidence type="ECO:0000256" key="1">
    <source>
        <dbReference type="ARBA" id="ARBA00004651"/>
    </source>
</evidence>
<feature type="transmembrane region" description="Helical" evidence="8">
    <location>
        <begin position="352"/>
        <end position="372"/>
    </location>
</feature>
<dbReference type="PROSITE" id="PS50850">
    <property type="entry name" value="MFS"/>
    <property type="match status" value="1"/>
</dbReference>
<evidence type="ECO:0000313" key="10">
    <source>
        <dbReference type="EMBL" id="MWB78146.1"/>
    </source>
</evidence>
<dbReference type="RefSeq" id="WP_160382413.1">
    <property type="nucleotide sequence ID" value="NZ_WNXQ01000004.1"/>
</dbReference>
<evidence type="ECO:0000313" key="11">
    <source>
        <dbReference type="Proteomes" id="UP000443843"/>
    </source>
</evidence>
<dbReference type="AlphaFoldDB" id="A0A844W1Y5"/>
<comment type="subcellular location">
    <subcellularLocation>
        <location evidence="8">Cell inner membrane</location>
        <topology evidence="8">Multi-pass membrane protein</topology>
    </subcellularLocation>
    <subcellularLocation>
        <location evidence="1">Cell membrane</location>
        <topology evidence="1">Multi-pass membrane protein</topology>
    </subcellularLocation>
</comment>
<proteinExistence type="inferred from homology"/>
<feature type="transmembrane region" description="Helical" evidence="8">
    <location>
        <begin position="258"/>
        <end position="275"/>
    </location>
</feature>
<dbReference type="NCBIfam" id="TIGR00710">
    <property type="entry name" value="efflux_Bcr_CflA"/>
    <property type="match status" value="1"/>
</dbReference>
<dbReference type="InterPro" id="IPR050189">
    <property type="entry name" value="MFS_Efflux_Transporters"/>
</dbReference>
<dbReference type="Gene3D" id="1.20.1720.10">
    <property type="entry name" value="Multidrug resistance protein D"/>
    <property type="match status" value="1"/>
</dbReference>
<dbReference type="InterPro" id="IPR020846">
    <property type="entry name" value="MFS_dom"/>
</dbReference>
<comment type="caution">
    <text evidence="10">The sequence shown here is derived from an EMBL/GenBank/DDBJ whole genome shotgun (WGS) entry which is preliminary data.</text>
</comment>
<keyword evidence="6 8" id="KW-1133">Transmembrane helix</keyword>
<dbReference type="GO" id="GO:0005886">
    <property type="term" value="C:plasma membrane"/>
    <property type="evidence" value="ECO:0007669"/>
    <property type="project" value="UniProtKB-SubCell"/>
</dbReference>
<sequence>MDTPLIPVPGRPAPGPQPSILFLAALAALATIGMHIFIPVLPEVAADFGTTTAQMQMTITVYMVGLGTGQVIYGVLSDRFGRRPVLLGGLLVFVFGLLLAVPVTSFWLLLAARFIQSVGACAGLVLGRAMIQDSSEGAGIPARLAVVTMVMSMTPMLAPLLGIAIAGIAGWRAVFPVLAALVLVLILKVLPRIPETHMNRGTPETFRQLFRGLLRLGTSRNFVGFALCGGFLTIGGFVMLGALPYFVKDVIGAGDGTLSMLFLLVASGVTGGSIVSRVLSRWVTPLGMCRIGCSIAVLASAAMIFAATRDTLSLPAILPAFILATLAAGLASPNAVAGCMASAPGRAGTASAGYGLFQMTVGALLTAAPSLIGNQYPPTMAGLLCLTSAMALAGALFVVRGPGRRAA</sequence>
<keyword evidence="3 8" id="KW-0813">Transport</keyword>
<feature type="transmembrane region" description="Helical" evidence="8">
    <location>
        <begin position="53"/>
        <end position="73"/>
    </location>
</feature>
<evidence type="ECO:0000259" key="9">
    <source>
        <dbReference type="PROSITE" id="PS50850"/>
    </source>
</evidence>
<dbReference type="Pfam" id="PF07690">
    <property type="entry name" value="MFS_1"/>
    <property type="match status" value="1"/>
</dbReference>
<accession>A0A844W1Y5</accession>
<dbReference type="SUPFAM" id="SSF103473">
    <property type="entry name" value="MFS general substrate transporter"/>
    <property type="match status" value="1"/>
</dbReference>
<gene>
    <name evidence="10" type="ORF">GLS40_08935</name>
</gene>
<evidence type="ECO:0000256" key="2">
    <source>
        <dbReference type="ARBA" id="ARBA00006236"/>
    </source>
</evidence>
<feature type="transmembrane region" description="Helical" evidence="8">
    <location>
        <begin position="114"/>
        <end position="131"/>
    </location>
</feature>
<feature type="transmembrane region" description="Helical" evidence="8">
    <location>
        <begin position="312"/>
        <end position="331"/>
    </location>
</feature>
<dbReference type="PANTHER" id="PTHR43124:SF3">
    <property type="entry name" value="CHLORAMPHENICOL EFFLUX PUMP RV0191"/>
    <property type="match status" value="1"/>
</dbReference>
<evidence type="ECO:0000256" key="5">
    <source>
        <dbReference type="ARBA" id="ARBA00022692"/>
    </source>
</evidence>
<reference evidence="10 11" key="1">
    <citation type="submission" date="2019-11" db="EMBL/GenBank/DDBJ databases">
        <title>Pseudooceanicola pacifica sp. nov., isolated from deep-sea sediment of the Pacific Ocean.</title>
        <authorList>
            <person name="Lyu L."/>
        </authorList>
    </citation>
    <scope>NUCLEOTIDE SEQUENCE [LARGE SCALE GENOMIC DNA]</scope>
    <source>
        <strain evidence="10 11">216_PA32_1</strain>
    </source>
</reference>
<evidence type="ECO:0000256" key="8">
    <source>
        <dbReference type="RuleBase" id="RU365088"/>
    </source>
</evidence>
<comment type="similarity">
    <text evidence="2 8">Belongs to the major facilitator superfamily. Bcr/CmlA family.</text>
</comment>
<keyword evidence="7 8" id="KW-0472">Membrane</keyword>
<dbReference type="Proteomes" id="UP000443843">
    <property type="component" value="Unassembled WGS sequence"/>
</dbReference>
<organism evidence="10 11">
    <name type="scientific">Pseudooceanicola pacificus</name>
    <dbReference type="NCBI Taxonomy" id="2676438"/>
    <lineage>
        <taxon>Bacteria</taxon>
        <taxon>Pseudomonadati</taxon>
        <taxon>Pseudomonadota</taxon>
        <taxon>Alphaproteobacteria</taxon>
        <taxon>Rhodobacterales</taxon>
        <taxon>Paracoccaceae</taxon>
        <taxon>Pseudooceanicola</taxon>
    </lineage>
</organism>
<dbReference type="EMBL" id="WNXQ01000004">
    <property type="protein sequence ID" value="MWB78146.1"/>
    <property type="molecule type" value="Genomic_DNA"/>
</dbReference>
<name>A0A844W1Y5_9RHOB</name>